<feature type="modified residue" description="FMN phosphoryl threonine" evidence="16 17">
    <location>
        <position position="227"/>
    </location>
</feature>
<evidence type="ECO:0000256" key="2">
    <source>
        <dbReference type="ARBA" id="ARBA00022475"/>
    </source>
</evidence>
<dbReference type="GO" id="GO:0005886">
    <property type="term" value="C:plasma membrane"/>
    <property type="evidence" value="ECO:0007669"/>
    <property type="project" value="UniProtKB-SubCell"/>
</dbReference>
<evidence type="ECO:0000256" key="10">
    <source>
        <dbReference type="ARBA" id="ARBA00023027"/>
    </source>
</evidence>
<keyword evidence="4 16" id="KW-0597">Phosphoprotein</keyword>
<dbReference type="GO" id="GO:0016655">
    <property type="term" value="F:oxidoreductase activity, acting on NAD(P)H, quinone or similar compound as acceptor"/>
    <property type="evidence" value="ECO:0007669"/>
    <property type="project" value="UniProtKB-UniRule"/>
</dbReference>
<dbReference type="Pfam" id="PF03116">
    <property type="entry name" value="NQR2_RnfD_RnfE"/>
    <property type="match status" value="1"/>
</dbReference>
<dbReference type="PANTHER" id="PTHR30578">
    <property type="entry name" value="ELECTRON TRANSPORT COMPLEX PROTEIN RNFD"/>
    <property type="match status" value="1"/>
</dbReference>
<evidence type="ECO:0000313" key="18">
    <source>
        <dbReference type="EMBL" id="AEG01015.1"/>
    </source>
</evidence>
<gene>
    <name evidence="16" type="primary">nqrB</name>
    <name evidence="18" type="ordered locus">Metme_2629</name>
</gene>
<dbReference type="AlphaFoldDB" id="F9ZYB0"/>
<keyword evidence="15 16" id="KW-0739">Sodium transport</keyword>
<dbReference type="GO" id="GO:0010181">
    <property type="term" value="F:FMN binding"/>
    <property type="evidence" value="ECO:0007669"/>
    <property type="project" value="InterPro"/>
</dbReference>
<reference key="2">
    <citation type="submission" date="2011-05" db="EMBL/GenBank/DDBJ databases">
        <title>Complete genome sequence of the aerobic marine methanotroph Methylomonas methanica MC09.</title>
        <authorList>
            <person name="Boden R."/>
            <person name="Cunliffe M."/>
            <person name="Scanlan J."/>
            <person name="Moussard H."/>
            <person name="Kits K.D."/>
            <person name="Klotz M."/>
            <person name="Jetten M."/>
            <person name="Vuilleumier S."/>
            <person name="Han J."/>
            <person name="Peters L."/>
            <person name="Mikhailova N."/>
            <person name="Teshima H."/>
            <person name="Tapia R."/>
            <person name="Kyrpides N."/>
            <person name="Ivanova N."/>
            <person name="Pagani I."/>
            <person name="Cheng J.-F."/>
            <person name="Goodwin L."/>
            <person name="Han C."/>
            <person name="Hauser L."/>
            <person name="Land M."/>
            <person name="Lapidus A."/>
            <person name="Lucas S."/>
            <person name="Pitluck S."/>
            <person name="Woyke T."/>
            <person name="Stein L.Y."/>
            <person name="Murrell C."/>
        </authorList>
    </citation>
    <scope>NUCLEOTIDE SEQUENCE</scope>
    <source>
        <strain>MC09</strain>
    </source>
</reference>
<evidence type="ECO:0000256" key="7">
    <source>
        <dbReference type="ARBA" id="ARBA00022692"/>
    </source>
</evidence>
<protein>
    <recommendedName>
        <fullName evidence="16">Na(+)-translocating NADH-quinone reductase subunit B</fullName>
        <shortName evidence="16">Na(+)-NQR subunit B</shortName>
        <shortName evidence="16">Na(+)-translocating NQR subunit B</shortName>
        <ecNumber evidence="16">7.2.1.1</ecNumber>
    </recommendedName>
    <alternativeName>
        <fullName evidence="16">NQR complex subunit B</fullName>
    </alternativeName>
    <alternativeName>
        <fullName evidence="16">NQR-1 subunit B</fullName>
    </alternativeName>
</protein>
<keyword evidence="9 16" id="KW-1133">Transmembrane helix</keyword>
<keyword evidence="2 16" id="KW-1003">Cell membrane</keyword>
<comment type="function">
    <text evidence="16">NQR complex catalyzes the reduction of ubiquinone-1 to ubiquinol by two successive reactions, coupled with the transport of Na(+) ions from the cytoplasm to the periplasm. NqrA to NqrE are probably involved in the second step, the conversion of ubisemiquinone to ubiquinol.</text>
</comment>
<comment type="subcellular location">
    <subcellularLocation>
        <location evidence="16">Cell inner membrane</location>
        <topology evidence="16">Multi-pass membrane protein</topology>
    </subcellularLocation>
</comment>
<keyword evidence="12 16" id="KW-0406">Ion transport</keyword>
<feature type="transmembrane region" description="Helical" evidence="16">
    <location>
        <begin position="145"/>
        <end position="161"/>
    </location>
</feature>
<feature type="transmembrane region" description="Helical" evidence="16">
    <location>
        <begin position="313"/>
        <end position="331"/>
    </location>
</feature>
<dbReference type="KEGG" id="mmt:Metme_2629"/>
<dbReference type="PIRSF" id="PIRSF016055">
    <property type="entry name" value="NADH-UbQ_OxRdtase_B_su"/>
    <property type="match status" value="1"/>
</dbReference>
<evidence type="ECO:0000256" key="4">
    <source>
        <dbReference type="ARBA" id="ARBA00022553"/>
    </source>
</evidence>
<keyword evidence="11 16" id="KW-0915">Sodium</keyword>
<feature type="transmembrane region" description="Helical" evidence="16">
    <location>
        <begin position="367"/>
        <end position="387"/>
    </location>
</feature>
<dbReference type="PANTHER" id="PTHR30578:SF1">
    <property type="entry name" value="NA(+)-TRANSLOCATING NADH-QUINONE REDUCTASE SUBUNIT B"/>
    <property type="match status" value="1"/>
</dbReference>
<dbReference type="GO" id="GO:0006814">
    <property type="term" value="P:sodium ion transport"/>
    <property type="evidence" value="ECO:0007669"/>
    <property type="project" value="UniProtKB-UniRule"/>
</dbReference>
<evidence type="ECO:0000256" key="17">
    <source>
        <dbReference type="PIRSR" id="PIRSR016055-50"/>
    </source>
</evidence>
<evidence type="ECO:0000256" key="5">
    <source>
        <dbReference type="ARBA" id="ARBA00022630"/>
    </source>
</evidence>
<feature type="transmembrane region" description="Helical" evidence="16">
    <location>
        <begin position="343"/>
        <end position="361"/>
    </location>
</feature>
<dbReference type="EMBL" id="CP002738">
    <property type="protein sequence ID" value="AEG01015.1"/>
    <property type="molecule type" value="Genomic_DNA"/>
</dbReference>
<feature type="transmembrane region" description="Helical" evidence="16">
    <location>
        <begin position="253"/>
        <end position="276"/>
    </location>
</feature>
<evidence type="ECO:0000313" key="19">
    <source>
        <dbReference type="Proteomes" id="UP000008888"/>
    </source>
</evidence>
<evidence type="ECO:0000256" key="8">
    <source>
        <dbReference type="ARBA" id="ARBA00022967"/>
    </source>
</evidence>
<keyword evidence="1 16" id="KW-0813">Transport</keyword>
<comment type="cofactor">
    <cofactor evidence="16 17">
        <name>FMN</name>
        <dbReference type="ChEBI" id="CHEBI:58210"/>
    </cofactor>
</comment>
<dbReference type="GO" id="GO:0055085">
    <property type="term" value="P:transmembrane transport"/>
    <property type="evidence" value="ECO:0007669"/>
    <property type="project" value="InterPro"/>
</dbReference>
<comment type="similarity">
    <text evidence="16">Belongs to the NqrB/RnfD family.</text>
</comment>
<evidence type="ECO:0000256" key="1">
    <source>
        <dbReference type="ARBA" id="ARBA00022448"/>
    </source>
</evidence>
<keyword evidence="19" id="KW-1185">Reference proteome</keyword>
<keyword evidence="14 16" id="KW-0472">Membrane</keyword>
<organism evidence="18 19">
    <name type="scientific">Methylomonas methanica (strain DSM 25384 / MC09)</name>
    <dbReference type="NCBI Taxonomy" id="857087"/>
    <lineage>
        <taxon>Bacteria</taxon>
        <taxon>Pseudomonadati</taxon>
        <taxon>Pseudomonadota</taxon>
        <taxon>Gammaproteobacteria</taxon>
        <taxon>Methylococcales</taxon>
        <taxon>Methylococcaceae</taxon>
        <taxon>Methylomonas</taxon>
    </lineage>
</organism>
<dbReference type="Proteomes" id="UP000008888">
    <property type="component" value="Chromosome"/>
</dbReference>
<keyword evidence="5 16" id="KW-0285">Flavoprotein</keyword>
<reference evidence="18 19" key="1">
    <citation type="journal article" date="2011" name="J. Bacteriol.">
        <title>Complete Genome Sequence of the Aerobic Marine Methanotroph Methylomonas methanica MC09.</title>
        <authorList>
            <person name="Boden R."/>
            <person name="Cunliffe M."/>
            <person name="Scanlan J."/>
            <person name="Moussard H."/>
            <person name="Kits K.D."/>
            <person name="Klotz M.G."/>
            <person name="Jetten M.S."/>
            <person name="Vuilleumier S."/>
            <person name="Han J."/>
            <person name="Peters L."/>
            <person name="Mikhailova N."/>
            <person name="Teshima H."/>
            <person name="Tapia R."/>
            <person name="Kyrpides N."/>
            <person name="Ivanova N."/>
            <person name="Pagani I."/>
            <person name="Cheng J.F."/>
            <person name="Goodwin L."/>
            <person name="Han C."/>
            <person name="Hauser L."/>
            <person name="Land M.L."/>
            <person name="Lapidus A."/>
            <person name="Lucas S."/>
            <person name="Pitluck S."/>
            <person name="Woyke T."/>
            <person name="Stein L."/>
            <person name="Murrell J.C."/>
        </authorList>
    </citation>
    <scope>NUCLEOTIDE SEQUENCE [LARGE SCALE GENOMIC DNA]</scope>
    <source>
        <strain evidence="18 19">MC09</strain>
    </source>
</reference>
<keyword evidence="7 16" id="KW-0812">Transmembrane</keyword>
<dbReference type="OrthoDB" id="9776359at2"/>
<keyword evidence="13 16" id="KW-0830">Ubiquinone</keyword>
<evidence type="ECO:0000256" key="13">
    <source>
        <dbReference type="ARBA" id="ARBA00023075"/>
    </source>
</evidence>
<dbReference type="NCBIfam" id="TIGR01937">
    <property type="entry name" value="nqrB"/>
    <property type="match status" value="1"/>
</dbReference>
<evidence type="ECO:0000256" key="6">
    <source>
        <dbReference type="ARBA" id="ARBA00022643"/>
    </source>
</evidence>
<dbReference type="RefSeq" id="WP_013819251.1">
    <property type="nucleotide sequence ID" value="NC_015572.1"/>
</dbReference>
<dbReference type="NCBIfam" id="NF003756">
    <property type="entry name" value="PRK05349.1"/>
    <property type="match status" value="1"/>
</dbReference>
<dbReference type="EC" id="7.2.1.1" evidence="16"/>
<evidence type="ECO:0000256" key="15">
    <source>
        <dbReference type="ARBA" id="ARBA00023201"/>
    </source>
</evidence>
<accession>F9ZYB0</accession>
<reference evidence="19" key="3">
    <citation type="submission" date="2011-05" db="EMBL/GenBank/DDBJ databases">
        <title>Complete sequence of Methylomonas methanica MC09.</title>
        <authorList>
            <consortium name="US DOE Joint Genome Institute"/>
            <person name="Lucas S."/>
            <person name="Han J."/>
            <person name="Lapidus A."/>
            <person name="Cheng J.-F."/>
            <person name="Goodwin L."/>
            <person name="Pitluck S."/>
            <person name="Peters L."/>
            <person name="Mikhailova N."/>
            <person name="Teshima H."/>
            <person name="Han C."/>
            <person name="Tapia R."/>
            <person name="Land M."/>
            <person name="Hauser L."/>
            <person name="Kyrpides N."/>
            <person name="Ivanova N."/>
            <person name="Pagani I."/>
            <person name="Stein L."/>
            <person name="Woyke T."/>
        </authorList>
    </citation>
    <scope>NUCLEOTIDE SEQUENCE [LARGE SCALE GENOMIC DNA]</scope>
    <source>
        <strain evidence="19">MC09</strain>
    </source>
</reference>
<comment type="subunit">
    <text evidence="16">Composed of six subunits; NqrA, NqrB, NqrC, NqrD, NqrE and NqrF.</text>
</comment>
<comment type="catalytic activity">
    <reaction evidence="16">
        <text>a ubiquinone + n Na(+)(in) + NADH + H(+) = a ubiquinol + n Na(+)(out) + NAD(+)</text>
        <dbReference type="Rhea" id="RHEA:47748"/>
        <dbReference type="Rhea" id="RHEA-COMP:9565"/>
        <dbReference type="Rhea" id="RHEA-COMP:9566"/>
        <dbReference type="ChEBI" id="CHEBI:15378"/>
        <dbReference type="ChEBI" id="CHEBI:16389"/>
        <dbReference type="ChEBI" id="CHEBI:17976"/>
        <dbReference type="ChEBI" id="CHEBI:29101"/>
        <dbReference type="ChEBI" id="CHEBI:57540"/>
        <dbReference type="ChEBI" id="CHEBI:57945"/>
        <dbReference type="EC" id="7.2.1.1"/>
    </reaction>
</comment>
<sequence>MSARDILDSIEPHFTKGGKLEKYYGLYEMVDTFIYTPTDVTRGKTHVRDGNDLKRTMTFVVIATAFCVLMAWYNTGYQANLALEAMGKESIDNWRRIPMVLFGYNPYNPLSCLVHGMLYFFPIYFTTLAVGGIWEVLFATVRKHEVNEGFLVSSMLYTLILPPDMPLWQVALGISFGIVLGKEVFGGTGKNFLNPALTGRAFLFFAYPASISGDAVWVAADGFSGATALSLGAAGGVENIQATFGWFQAFLGFIPGSMGETSTLACLLGAAFLLYTRVASYRIMGGVMIGMIAMSTLLNVVGSSTNHMFATPWYWHLVMGGFAFGMVYMATDPVSAAVTDTGRWIYGVMIGFMVVLIRVVNPAFPEGMMLAILFSNMFAPLIDYFVVQANIRRRIKRHA</sequence>
<dbReference type="InterPro" id="IPR004338">
    <property type="entry name" value="NqrB/RnfD"/>
</dbReference>
<feature type="transmembrane region" description="Helical" evidence="16">
    <location>
        <begin position="117"/>
        <end position="138"/>
    </location>
</feature>
<evidence type="ECO:0000256" key="3">
    <source>
        <dbReference type="ARBA" id="ARBA00022519"/>
    </source>
</evidence>
<name>F9ZYB0_METMM</name>
<keyword evidence="10 16" id="KW-0520">NAD</keyword>
<dbReference type="eggNOG" id="COG1805">
    <property type="taxonomic scope" value="Bacteria"/>
</dbReference>
<evidence type="ECO:0000256" key="14">
    <source>
        <dbReference type="ARBA" id="ARBA00023136"/>
    </source>
</evidence>
<evidence type="ECO:0000256" key="9">
    <source>
        <dbReference type="ARBA" id="ARBA00022989"/>
    </source>
</evidence>
<dbReference type="HOGENOM" id="CLU_042020_1_1_6"/>
<dbReference type="InterPro" id="IPR010966">
    <property type="entry name" value="NqrB"/>
</dbReference>
<keyword evidence="6 16" id="KW-0288">FMN</keyword>
<keyword evidence="3 16" id="KW-0997">Cell inner membrane</keyword>
<evidence type="ECO:0000256" key="11">
    <source>
        <dbReference type="ARBA" id="ARBA00023053"/>
    </source>
</evidence>
<keyword evidence="8 16" id="KW-1278">Translocase</keyword>
<dbReference type="HAMAP" id="MF_00426">
    <property type="entry name" value="NqrB"/>
    <property type="match status" value="1"/>
</dbReference>
<evidence type="ECO:0000256" key="16">
    <source>
        <dbReference type="HAMAP-Rule" id="MF_00426"/>
    </source>
</evidence>
<dbReference type="STRING" id="857087.Metme_2629"/>
<feature type="transmembrane region" description="Helical" evidence="16">
    <location>
        <begin position="56"/>
        <end position="73"/>
    </location>
</feature>
<dbReference type="GO" id="GO:0022904">
    <property type="term" value="P:respiratory electron transport chain"/>
    <property type="evidence" value="ECO:0007669"/>
    <property type="project" value="InterPro"/>
</dbReference>
<feature type="transmembrane region" description="Helical" evidence="16">
    <location>
        <begin position="283"/>
        <end position="301"/>
    </location>
</feature>
<proteinExistence type="inferred from homology"/>
<evidence type="ECO:0000256" key="12">
    <source>
        <dbReference type="ARBA" id="ARBA00023065"/>
    </source>
</evidence>